<keyword evidence="1" id="KW-0472">Membrane</keyword>
<evidence type="ECO:0000313" key="3">
    <source>
        <dbReference type="Proteomes" id="UP000239322"/>
    </source>
</evidence>
<protein>
    <submittedName>
        <fullName evidence="2">Uncharacterized protein</fullName>
    </submittedName>
</protein>
<evidence type="ECO:0000256" key="1">
    <source>
        <dbReference type="SAM" id="Phobius"/>
    </source>
</evidence>
<feature type="transmembrane region" description="Helical" evidence="1">
    <location>
        <begin position="47"/>
        <end position="69"/>
    </location>
</feature>
<dbReference type="AlphaFoldDB" id="A0A2S9PV32"/>
<dbReference type="EMBL" id="PVLV01000223">
    <property type="protein sequence ID" value="PRH78265.1"/>
    <property type="molecule type" value="Genomic_DNA"/>
</dbReference>
<accession>A0A2S9PV32</accession>
<gene>
    <name evidence="2" type="ORF">C6N75_15875</name>
</gene>
<evidence type="ECO:0000313" key="2">
    <source>
        <dbReference type="EMBL" id="PRH78265.1"/>
    </source>
</evidence>
<dbReference type="RefSeq" id="WP_105869563.1">
    <property type="nucleotide sequence ID" value="NZ_PVLV01000223.1"/>
</dbReference>
<reference evidence="2 3" key="1">
    <citation type="submission" date="2018-03" db="EMBL/GenBank/DDBJ databases">
        <title>Novel Streptomyces sp. from soil.</title>
        <authorList>
            <person name="Tan G.Y.A."/>
            <person name="Lee Z.Y."/>
        </authorList>
    </citation>
    <scope>NUCLEOTIDE SEQUENCE [LARGE SCALE GENOMIC DNA]</scope>
    <source>
        <strain evidence="2 3">ST5x</strain>
    </source>
</reference>
<proteinExistence type="predicted"/>
<keyword evidence="1" id="KW-0812">Transmembrane</keyword>
<dbReference type="Proteomes" id="UP000239322">
    <property type="component" value="Unassembled WGS sequence"/>
</dbReference>
<keyword evidence="3" id="KW-1185">Reference proteome</keyword>
<feature type="transmembrane region" description="Helical" evidence="1">
    <location>
        <begin position="81"/>
        <end position="101"/>
    </location>
</feature>
<feature type="transmembrane region" description="Helical" evidence="1">
    <location>
        <begin position="6"/>
        <end position="26"/>
    </location>
</feature>
<feature type="transmembrane region" description="Helical" evidence="1">
    <location>
        <begin position="113"/>
        <end position="131"/>
    </location>
</feature>
<dbReference type="OrthoDB" id="4237689at2"/>
<organism evidence="2 3">
    <name type="scientific">Streptomyces solincola</name>
    <dbReference type="NCBI Taxonomy" id="2100817"/>
    <lineage>
        <taxon>Bacteria</taxon>
        <taxon>Bacillati</taxon>
        <taxon>Actinomycetota</taxon>
        <taxon>Actinomycetes</taxon>
        <taxon>Kitasatosporales</taxon>
        <taxon>Streptomycetaceae</taxon>
        <taxon>Streptomyces</taxon>
    </lineage>
</organism>
<sequence>MSALEIMAVVAVVVEVVLMFAAWVDTERRHWKHSEGSGPKPRPGDDVLRVSGWLYAVAMVAVTVAALAMTVELTLPRVGMFALFGVLFPALAANSVVVLVSRGRAREVAAWQWGLASAVAAAGGLLSVALMI</sequence>
<comment type="caution">
    <text evidence="2">The sequence shown here is derived from an EMBL/GenBank/DDBJ whole genome shotgun (WGS) entry which is preliminary data.</text>
</comment>
<keyword evidence="1" id="KW-1133">Transmembrane helix</keyword>
<name>A0A2S9PV32_9ACTN</name>